<feature type="transmembrane region" description="Helical" evidence="1">
    <location>
        <begin position="12"/>
        <end position="34"/>
    </location>
</feature>
<keyword evidence="2" id="KW-0614">Plasmid</keyword>
<evidence type="ECO:0000256" key="1">
    <source>
        <dbReference type="SAM" id="Phobius"/>
    </source>
</evidence>
<name>A0A0K2JJ38_SPIKU</name>
<evidence type="ECO:0000313" key="3">
    <source>
        <dbReference type="Proteomes" id="UP000062963"/>
    </source>
</evidence>
<keyword evidence="1" id="KW-0812">Transmembrane</keyword>
<keyword evidence="1" id="KW-1133">Transmembrane helix</keyword>
<keyword evidence="1" id="KW-0472">Membrane</keyword>
<protein>
    <submittedName>
        <fullName evidence="2">Uncharacterized protein</fullName>
    </submittedName>
</protein>
<geneLocation type="plasmid" evidence="2 3">
    <name>pSKU76</name>
</geneLocation>
<dbReference type="EMBL" id="CP012425">
    <property type="protein sequence ID" value="ALA98604.1"/>
    <property type="molecule type" value="Genomic_DNA"/>
</dbReference>
<evidence type="ECO:0000313" key="2">
    <source>
        <dbReference type="EMBL" id="ALA98604.1"/>
    </source>
</evidence>
<reference evidence="2 3" key="1">
    <citation type="journal article" date="2015" name="Genome Announc.">
        <title>Complete Genome Sequence of Spiroplasma kunkelii Strain CR2-3x, Causal Agent of Corn Stunt Disease in Zea mays L.</title>
        <authorList>
            <person name="Davis R.E."/>
            <person name="Shao J."/>
            <person name="Dally E.L."/>
            <person name="Zhao Y."/>
            <person name="Gasparich G.E."/>
            <person name="Gaynor B.J."/>
            <person name="Athey J.C."/>
            <person name="Harrison N.A."/>
            <person name="Donofrio N."/>
        </authorList>
    </citation>
    <scope>NUCLEOTIDE SEQUENCE [LARGE SCALE GENOMIC DNA]</scope>
    <source>
        <strain evidence="2 3">CR2-3x</strain>
        <plasmid evidence="2">pSKU76</plasmid>
    </source>
</reference>
<gene>
    <name evidence="2" type="ORF">SKUN_001753</name>
</gene>
<proteinExistence type="predicted"/>
<dbReference type="PATRIC" id="fig|273035.7.peg.2170"/>
<dbReference type="Proteomes" id="UP000062963">
    <property type="component" value="Plasmid pSKU76"/>
</dbReference>
<sequence length="532" mass="62732">MKNLHERLTKNLGRRLLIGAFFIFLGMVPAIYIWSCVPNNKPSPIPIPNSPIATSVSNIEFNTNNDYLYDYLKPYIANDFKVNNYISLNNNQYIYYDTENKIKFINSESKITPIENQKVAKAIGEFDNKELIILKNGNKFKLGLVDDKSIEYINLNSGTNFDIDLEPPFNAPFYINQASKTTFNIIYSNQRQEIKLFQFDFLTRNYYIHTLIYKNKPIIGKTITYQNGIIIIQIPEYKNKFYVISNESIKKDNQDLIINDSDLFINDEGTNYVFLLYFLPNNIYDYEKIDKAKIKIAGFNTNTNKLVIFNKQKTIYNYILENNVKTNYYIFKNYFITYSDVLKVVKKVIILDDLITDNYKYEIYNNISSYGQYFILSENDLYIGYNVYSEDGCMVILFYDKYLKKFVEKDFKNITDINLNKNLFNKNLFYIYQGNYYFTIYENNTLKVFTNDNNIANINIDKCKITRYKNNLVILTIDKCLLLNLDSKNTTEFNLKDFDFDNSNSEFINSNFDKSNILFRNVDNVSLFVLNV</sequence>
<keyword evidence="3" id="KW-1185">Reference proteome</keyword>
<dbReference type="AlphaFoldDB" id="A0A0K2JJ38"/>
<accession>A0A0K2JJ38</accession>
<organism evidence="2 3">
    <name type="scientific">Spiroplasma kunkelii CR2-3x</name>
    <dbReference type="NCBI Taxonomy" id="273035"/>
    <lineage>
        <taxon>Bacteria</taxon>
        <taxon>Bacillati</taxon>
        <taxon>Mycoplasmatota</taxon>
        <taxon>Mollicutes</taxon>
        <taxon>Entomoplasmatales</taxon>
        <taxon>Spiroplasmataceae</taxon>
        <taxon>Spiroplasma</taxon>
    </lineage>
</organism>
<dbReference type="RefSeq" id="WP_053391616.1">
    <property type="nucleotide sequence ID" value="NZ_CP012425.1"/>
</dbReference>
<dbReference type="KEGG" id="skn:SKUN_001753"/>